<evidence type="ECO:0000313" key="2">
    <source>
        <dbReference type="Proteomes" id="UP000026714"/>
    </source>
</evidence>
<comment type="caution">
    <text evidence="1">The sequence shown here is derived from an EMBL/GenBank/DDBJ whole genome shotgun (WGS) entry which is preliminary data.</text>
</comment>
<sequence>MGTELRSADLLPQSMTSDAWYKQNDMVSAGPQPKERDAAIFAGCPGALRAAEIR</sequence>
<dbReference type="EMBL" id="AZRA01000118">
    <property type="protein sequence ID" value="KDB50699.1"/>
    <property type="molecule type" value="Genomic_DNA"/>
</dbReference>
<evidence type="ECO:0000313" key="1">
    <source>
        <dbReference type="EMBL" id="KDB50699.1"/>
    </source>
</evidence>
<gene>
    <name evidence="1" type="ORF">X805_36860</name>
</gene>
<accession>A0A059KHK0</accession>
<proteinExistence type="predicted"/>
<name>A0A059KHK0_9BURK</name>
<dbReference type="AlphaFoldDB" id="A0A059KHK0"/>
<organism evidence="1 2">
    <name type="scientific">Sphaerotilus natans subsp. natans DSM 6575</name>
    <dbReference type="NCBI Taxonomy" id="1286631"/>
    <lineage>
        <taxon>Bacteria</taxon>
        <taxon>Pseudomonadati</taxon>
        <taxon>Pseudomonadota</taxon>
        <taxon>Betaproteobacteria</taxon>
        <taxon>Burkholderiales</taxon>
        <taxon>Sphaerotilaceae</taxon>
        <taxon>Sphaerotilus</taxon>
    </lineage>
</organism>
<reference evidence="1 2" key="1">
    <citation type="journal article" date="2014" name="FEMS Microbiol. Ecol.">
        <title>Sphaerotilus natans encrusted with nanoball-shaped Fe(III) oxide minerals formed by nitrate-reducing mixotrophic Fe(II) oxidation.</title>
        <authorList>
            <person name="Park S."/>
            <person name="Kim D.H."/>
            <person name="Lee J.H."/>
            <person name="Hur H.G."/>
        </authorList>
    </citation>
    <scope>NUCLEOTIDE SEQUENCE [LARGE SCALE GENOMIC DNA]</scope>
    <source>
        <strain evidence="1 2">DSM 6575</strain>
    </source>
</reference>
<keyword evidence="2" id="KW-1185">Reference proteome</keyword>
<protein>
    <submittedName>
        <fullName evidence="1">Uncharacterized protein</fullName>
    </submittedName>
</protein>
<dbReference type="Proteomes" id="UP000026714">
    <property type="component" value="Unassembled WGS sequence"/>
</dbReference>